<evidence type="ECO:0000313" key="5">
    <source>
        <dbReference type="Proteomes" id="UP000326509"/>
    </source>
</evidence>
<keyword evidence="1" id="KW-0732">Signal</keyword>
<dbReference type="NCBIfam" id="TIGR04183">
    <property type="entry name" value="Por_Secre_tail"/>
    <property type="match status" value="1"/>
</dbReference>
<dbReference type="AlphaFoldDB" id="A0A5J4IWV0"/>
<organism evidence="4 5">
    <name type="scientific">Patiriisocius marinus</name>
    <dbReference type="NCBI Taxonomy" id="1397112"/>
    <lineage>
        <taxon>Bacteria</taxon>
        <taxon>Pseudomonadati</taxon>
        <taxon>Bacteroidota</taxon>
        <taxon>Flavobacteriia</taxon>
        <taxon>Flavobacteriales</taxon>
        <taxon>Flavobacteriaceae</taxon>
        <taxon>Patiriisocius</taxon>
    </lineage>
</organism>
<dbReference type="SUPFAM" id="SSF55486">
    <property type="entry name" value="Metalloproteases ('zincins'), catalytic domain"/>
    <property type="match status" value="1"/>
</dbReference>
<evidence type="ECO:0000256" key="1">
    <source>
        <dbReference type="ARBA" id="ARBA00022729"/>
    </source>
</evidence>
<evidence type="ECO:0000313" key="4">
    <source>
        <dbReference type="EMBL" id="GER58310.1"/>
    </source>
</evidence>
<dbReference type="OrthoDB" id="6385856at2"/>
<evidence type="ECO:0008006" key="6">
    <source>
        <dbReference type="Google" id="ProtNLM"/>
    </source>
</evidence>
<accession>A0A5J4IWV0</accession>
<dbReference type="Proteomes" id="UP000326509">
    <property type="component" value="Unassembled WGS sequence"/>
</dbReference>
<dbReference type="Pfam" id="PF19408">
    <property type="entry name" value="PKD_6"/>
    <property type="match status" value="1"/>
</dbReference>
<dbReference type="Gene3D" id="3.40.390.10">
    <property type="entry name" value="Collagenase (Catalytic Domain)"/>
    <property type="match status" value="1"/>
</dbReference>
<evidence type="ECO:0000259" key="2">
    <source>
        <dbReference type="Pfam" id="PF18962"/>
    </source>
</evidence>
<reference evidence="4 5" key="1">
    <citation type="submission" date="2019-08" db="EMBL/GenBank/DDBJ databases">
        <title>Draft genome sequence of Ulvibacter marinus type strain NBRC 109484.</title>
        <authorList>
            <person name="Kawano K."/>
            <person name="Ushijima N."/>
            <person name="Kihara M."/>
            <person name="Itoh H."/>
        </authorList>
    </citation>
    <scope>NUCLEOTIDE SEQUENCE [LARGE SCALE GENOMIC DNA]</scope>
    <source>
        <strain evidence="4 5">NBRC 109484</strain>
    </source>
</reference>
<gene>
    <name evidence="4" type="ORF">ULMA_04180</name>
</gene>
<comment type="caution">
    <text evidence="4">The sequence shown here is derived from an EMBL/GenBank/DDBJ whole genome shotgun (WGS) entry which is preliminary data.</text>
</comment>
<proteinExistence type="predicted"/>
<protein>
    <recommendedName>
        <fullName evidence="6">Secretion system C-terminal sorting domain-containing protein</fullName>
    </recommendedName>
</protein>
<name>A0A5J4IWV0_9FLAO</name>
<keyword evidence="5" id="KW-1185">Reference proteome</keyword>
<dbReference type="Pfam" id="PF18962">
    <property type="entry name" value="Por_Secre_tail"/>
    <property type="match status" value="1"/>
</dbReference>
<dbReference type="RefSeq" id="WP_161596053.1">
    <property type="nucleotide sequence ID" value="NZ_BKCG01000001.1"/>
</dbReference>
<dbReference type="InterPro" id="IPR045829">
    <property type="entry name" value="PKD_6"/>
</dbReference>
<evidence type="ECO:0000259" key="3">
    <source>
        <dbReference type="Pfam" id="PF19408"/>
    </source>
</evidence>
<feature type="domain" description="PKD-like" evidence="3">
    <location>
        <begin position="290"/>
        <end position="356"/>
    </location>
</feature>
<dbReference type="InterPro" id="IPR026444">
    <property type="entry name" value="Secre_tail"/>
</dbReference>
<sequence length="552" mass="61177">MNAQECFTKTNIANQNFVPTTRKAFAAVNQEVCINMYFHIVRETDGTGGLNPTEIPSVIDSFNEVFNPVNIKVRSIGHSYIDNSDSYNLVYDTTADEVIGFDDLIQTYSVPNAINYFLVENIEYEFEENWIVSIAGVAEGVLSKNFITGFGFAQSTISAHELGHCLNLYHTHHGTYNELGGDPNQCPENIDGSNCTTCGDYVCDTPADPGLHSNYIINGTEIIPPNYDFLCNYVGDDGYNPDVRNLMASGCREYFSAGQGERMRNAINNSSLLQPIINNSSSCENLEPYISGEKVVCYNDDTIITIENADPPYTWSVSSNMTITSATNQNSITVVANSSGFSGYGIVTITHASGTSQFNVWIGKPRAPTYLNGPSEVNSGSWYSYTGGGAVGSESYEWRLPYPFEVTNVVDQTSDYWQMLPEDTGYNYHVWTGNGEINGKVQLIAVNKCGNGGSINIDVIHDNGTLCTTCDLWDPNPYPNQASNQFILDFSKHPENQTFSVKVLDIHSNMIISEEFENELKVFNVQNIPNGIYFLHINDGNKIRTKQLIIKH</sequence>
<dbReference type="GO" id="GO:0008237">
    <property type="term" value="F:metallopeptidase activity"/>
    <property type="evidence" value="ECO:0007669"/>
    <property type="project" value="InterPro"/>
</dbReference>
<dbReference type="EMBL" id="BKCG01000001">
    <property type="protein sequence ID" value="GER58310.1"/>
    <property type="molecule type" value="Genomic_DNA"/>
</dbReference>
<dbReference type="InterPro" id="IPR024079">
    <property type="entry name" value="MetalloPept_cat_dom_sf"/>
</dbReference>
<feature type="domain" description="Secretion system C-terminal sorting" evidence="2">
    <location>
        <begin position="478"/>
        <end position="550"/>
    </location>
</feature>